<proteinExistence type="predicted"/>
<dbReference type="AlphaFoldDB" id="A0A7M1T014"/>
<dbReference type="EMBL" id="CP063169">
    <property type="protein sequence ID" value="QOR72322.1"/>
    <property type="molecule type" value="Genomic_DNA"/>
</dbReference>
<keyword evidence="1" id="KW-0472">Membrane</keyword>
<dbReference type="Proteomes" id="UP000593758">
    <property type="component" value="Chromosome"/>
</dbReference>
<accession>A0A7M1T014</accession>
<gene>
    <name evidence="2" type="ORF">IM660_08895</name>
</gene>
<organism evidence="2 3">
    <name type="scientific">Ruania alkalisoli</name>
    <dbReference type="NCBI Taxonomy" id="2779775"/>
    <lineage>
        <taxon>Bacteria</taxon>
        <taxon>Bacillati</taxon>
        <taxon>Actinomycetota</taxon>
        <taxon>Actinomycetes</taxon>
        <taxon>Micrococcales</taxon>
        <taxon>Ruaniaceae</taxon>
        <taxon>Ruania</taxon>
    </lineage>
</organism>
<feature type="transmembrane region" description="Helical" evidence="1">
    <location>
        <begin position="21"/>
        <end position="40"/>
    </location>
</feature>
<dbReference type="Pfam" id="PF10825">
    <property type="entry name" value="DUF2752"/>
    <property type="match status" value="1"/>
</dbReference>
<feature type="transmembrane region" description="Helical" evidence="1">
    <location>
        <begin position="78"/>
        <end position="101"/>
    </location>
</feature>
<keyword evidence="1" id="KW-1133">Transmembrane helix</keyword>
<feature type="transmembrane region" description="Helical" evidence="1">
    <location>
        <begin position="121"/>
        <end position="142"/>
    </location>
</feature>
<feature type="transmembrane region" description="Helical" evidence="1">
    <location>
        <begin position="46"/>
        <end position="66"/>
    </location>
</feature>
<sequence>MATGGTHAGASVGERVRRDRVAPTAIGGVLAAGTGLVVLMQPQAGGPVLCPLLALTGLYCPMCGGLRTTAALAHADVAAAWSVNPMLTVLLPLAAVAWAVWMVRSWRGQSPLRIPDAVYPALAVAVVVFGVLRNIPFLAPFLSP</sequence>
<dbReference type="RefSeq" id="WP_193498962.1">
    <property type="nucleotide sequence ID" value="NZ_CP063169.1"/>
</dbReference>
<protein>
    <submittedName>
        <fullName evidence="2">DUF2752 domain-containing protein</fullName>
    </submittedName>
</protein>
<reference evidence="2 3" key="1">
    <citation type="submission" date="2020-10" db="EMBL/GenBank/DDBJ databases">
        <title>Haloactinobacterium sp. RN3S43, a bacterium isolated from saline soil.</title>
        <authorList>
            <person name="Sun J.-Q."/>
        </authorList>
    </citation>
    <scope>NUCLEOTIDE SEQUENCE [LARGE SCALE GENOMIC DNA]</scope>
    <source>
        <strain evidence="2 3">RN3S43</strain>
    </source>
</reference>
<keyword evidence="1" id="KW-0812">Transmembrane</keyword>
<evidence type="ECO:0000313" key="3">
    <source>
        <dbReference type="Proteomes" id="UP000593758"/>
    </source>
</evidence>
<dbReference type="InterPro" id="IPR021215">
    <property type="entry name" value="DUF2752"/>
</dbReference>
<evidence type="ECO:0000313" key="2">
    <source>
        <dbReference type="EMBL" id="QOR72322.1"/>
    </source>
</evidence>
<keyword evidence="3" id="KW-1185">Reference proteome</keyword>
<name>A0A7M1T014_9MICO</name>
<dbReference type="KEGG" id="halt:IM660_08895"/>
<evidence type="ECO:0000256" key="1">
    <source>
        <dbReference type="SAM" id="Phobius"/>
    </source>
</evidence>